<dbReference type="SUPFAM" id="SSF52540">
    <property type="entry name" value="P-loop containing nucleoside triphosphate hydrolases"/>
    <property type="match status" value="2"/>
</dbReference>
<keyword evidence="6" id="KW-0067">ATP-binding</keyword>
<dbReference type="CDD" id="cd03215">
    <property type="entry name" value="ABC_Carb_Monos_II"/>
    <property type="match status" value="1"/>
</dbReference>
<dbReference type="Proteomes" id="UP000254835">
    <property type="component" value="Unassembled WGS sequence"/>
</dbReference>
<proteinExistence type="predicted"/>
<evidence type="ECO:0000256" key="5">
    <source>
        <dbReference type="ARBA" id="ARBA00022741"/>
    </source>
</evidence>
<gene>
    <name evidence="10" type="primary">mglA_3</name>
    <name evidence="10" type="ORF">NCTC11470_04310</name>
</gene>
<dbReference type="Gene3D" id="3.40.50.300">
    <property type="entry name" value="P-loop containing nucleotide triphosphate hydrolases"/>
    <property type="match status" value="2"/>
</dbReference>
<feature type="domain" description="ABC transporter" evidence="9">
    <location>
        <begin position="55"/>
        <end position="292"/>
    </location>
</feature>
<reference evidence="10 11" key="1">
    <citation type="submission" date="2018-06" db="EMBL/GenBank/DDBJ databases">
        <authorList>
            <consortium name="Pathogen Informatics"/>
            <person name="Doyle S."/>
        </authorList>
    </citation>
    <scope>NUCLEOTIDE SEQUENCE [LARGE SCALE GENOMIC DNA]</scope>
    <source>
        <strain evidence="10 11">NCTC11470</strain>
    </source>
</reference>
<evidence type="ECO:0000256" key="4">
    <source>
        <dbReference type="ARBA" id="ARBA00022737"/>
    </source>
</evidence>
<dbReference type="AlphaFoldDB" id="A0A380Q0S4"/>
<evidence type="ECO:0000256" key="6">
    <source>
        <dbReference type="ARBA" id="ARBA00022840"/>
    </source>
</evidence>
<organism evidence="10 11">
    <name type="scientific">Yersinia frederiksenii</name>
    <dbReference type="NCBI Taxonomy" id="29484"/>
    <lineage>
        <taxon>Bacteria</taxon>
        <taxon>Pseudomonadati</taxon>
        <taxon>Pseudomonadota</taxon>
        <taxon>Gammaproteobacteria</taxon>
        <taxon>Enterobacterales</taxon>
        <taxon>Yersiniaceae</taxon>
        <taxon>Yersinia</taxon>
    </lineage>
</organism>
<keyword evidence="7" id="KW-1278">Translocase</keyword>
<evidence type="ECO:0000313" key="11">
    <source>
        <dbReference type="Proteomes" id="UP000254835"/>
    </source>
</evidence>
<dbReference type="Pfam" id="PF00005">
    <property type="entry name" value="ABC_tran"/>
    <property type="match status" value="2"/>
</dbReference>
<keyword evidence="3" id="KW-0762">Sugar transport</keyword>
<dbReference type="PROSITE" id="PS00211">
    <property type="entry name" value="ABC_TRANSPORTER_1"/>
    <property type="match status" value="1"/>
</dbReference>
<evidence type="ECO:0000256" key="2">
    <source>
        <dbReference type="ARBA" id="ARBA00022475"/>
    </source>
</evidence>
<dbReference type="InterPro" id="IPR003593">
    <property type="entry name" value="AAA+_ATPase"/>
</dbReference>
<evidence type="ECO:0000256" key="3">
    <source>
        <dbReference type="ARBA" id="ARBA00022597"/>
    </source>
</evidence>
<dbReference type="InterPro" id="IPR050107">
    <property type="entry name" value="ABC_carbohydrate_import_ATPase"/>
</dbReference>
<name>A0A380Q0S4_YERFR</name>
<dbReference type="GO" id="GO:0005524">
    <property type="term" value="F:ATP binding"/>
    <property type="evidence" value="ECO:0007669"/>
    <property type="project" value="UniProtKB-KW"/>
</dbReference>
<dbReference type="PANTHER" id="PTHR43790">
    <property type="entry name" value="CARBOHYDRATE TRANSPORT ATP-BINDING PROTEIN MG119-RELATED"/>
    <property type="match status" value="1"/>
</dbReference>
<keyword evidence="10" id="KW-0378">Hydrolase</keyword>
<keyword evidence="5" id="KW-0547">Nucleotide-binding</keyword>
<evidence type="ECO:0000313" key="10">
    <source>
        <dbReference type="EMBL" id="SUP79169.1"/>
    </source>
</evidence>
<dbReference type="GO" id="GO:0016887">
    <property type="term" value="F:ATP hydrolysis activity"/>
    <property type="evidence" value="ECO:0007669"/>
    <property type="project" value="InterPro"/>
</dbReference>
<accession>A0A380Q0S4</accession>
<keyword evidence="2" id="KW-1003">Cell membrane</keyword>
<dbReference type="InterPro" id="IPR027417">
    <property type="entry name" value="P-loop_NTPase"/>
</dbReference>
<dbReference type="InterPro" id="IPR017871">
    <property type="entry name" value="ABC_transporter-like_CS"/>
</dbReference>
<dbReference type="CDD" id="cd03216">
    <property type="entry name" value="ABC_Carb_Monos_I"/>
    <property type="match status" value="1"/>
</dbReference>
<feature type="domain" description="ABC transporter" evidence="9">
    <location>
        <begin position="302"/>
        <end position="547"/>
    </location>
</feature>
<evidence type="ECO:0000259" key="9">
    <source>
        <dbReference type="PROSITE" id="PS50893"/>
    </source>
</evidence>
<dbReference type="SMART" id="SM00382">
    <property type="entry name" value="AAA"/>
    <property type="match status" value="2"/>
</dbReference>
<dbReference type="PANTHER" id="PTHR43790:SF3">
    <property type="entry name" value="D-ALLOSE IMPORT ATP-BINDING PROTEIN ALSA-RELATED"/>
    <property type="match status" value="1"/>
</dbReference>
<keyword evidence="8" id="KW-0472">Membrane</keyword>
<keyword evidence="4" id="KW-0677">Repeat</keyword>
<evidence type="ECO:0000256" key="1">
    <source>
        <dbReference type="ARBA" id="ARBA00022448"/>
    </source>
</evidence>
<dbReference type="InterPro" id="IPR003439">
    <property type="entry name" value="ABC_transporter-like_ATP-bd"/>
</dbReference>
<keyword evidence="1" id="KW-0813">Transport</keyword>
<dbReference type="EMBL" id="UHJA01000001">
    <property type="protein sequence ID" value="SUP79169.1"/>
    <property type="molecule type" value="Genomic_DNA"/>
</dbReference>
<evidence type="ECO:0000256" key="7">
    <source>
        <dbReference type="ARBA" id="ARBA00022967"/>
    </source>
</evidence>
<dbReference type="EC" id="3.6.3.17" evidence="10"/>
<protein>
    <submittedName>
        <fullName evidence="10">Sugar ABC transporter ATPase</fullName>
        <ecNumber evidence="10">3.6.3.17</ecNumber>
    </submittedName>
</protein>
<evidence type="ECO:0000256" key="8">
    <source>
        <dbReference type="ARBA" id="ARBA00023136"/>
    </source>
</evidence>
<sequence>MFNNFLIYLNYFSLLRIIETVLKKRATAALLTAWFVKYFIGQLQKFMSSTSSSRLEMRSISISFSGFHALQQVDFTLEGGSTHALIGANGAGKSTLMAILSGAHSHYRGEIFIDGQQIDIHSPRQAKQHGIHVVQQEVDVALIPTLSVAENIMLDTLAEQGHLLNWPQLYRQAEALLEQLDLKLNVRQRLEACTLAEKQQVLLARALSHQCRFLILDEPTAPLDQEESARLFRVVRRLQSEGMAIVFISHRIHELREICDQLTVLRDGKRVSHDAMGNLTGEQIVEKMLGHTLDDIFPPRRVAFSDKTLLSISGLHDQFKLRDISLRLHEGEILGIAGLAGAGKTELCKALFGATPSRVDHGELQGKPWKPRSPERSVAQGLALVPEERRKEGIFIHEGIPMNLSVAADDSFSRWSIFSRRQELSWAKELIQRLGVRTSSPQQKLARLSGGNQQKVAIGKWLRGNAQVLIFDEPTKGVDIKAKQDLFALIDGLAQQGKGIIYASGEFSELVGLCDRICVLWDGRIVAELNAADIDEETLLLFSTGGTPQ</sequence>
<dbReference type="PROSITE" id="PS50893">
    <property type="entry name" value="ABC_TRANSPORTER_2"/>
    <property type="match status" value="2"/>
</dbReference>